<name>A0A0L0UQN0_9BASI</name>
<dbReference type="PANTHER" id="PTHR33069:SF3">
    <property type="entry name" value="DYNEIN HEAVY CHAIN TAIL DOMAIN-CONTAINING PROTEIN"/>
    <property type="match status" value="1"/>
</dbReference>
<dbReference type="PANTHER" id="PTHR33069">
    <property type="entry name" value="CHROMOSOME 7, WHOLE GENOME SHOTGUN SEQUENCE-RELATED"/>
    <property type="match status" value="1"/>
</dbReference>
<proteinExistence type="predicted"/>
<feature type="region of interest" description="Disordered" evidence="1">
    <location>
        <begin position="1"/>
        <end position="24"/>
    </location>
</feature>
<organism evidence="2 3">
    <name type="scientific">Puccinia striiformis f. sp. tritici PST-78</name>
    <dbReference type="NCBI Taxonomy" id="1165861"/>
    <lineage>
        <taxon>Eukaryota</taxon>
        <taxon>Fungi</taxon>
        <taxon>Dikarya</taxon>
        <taxon>Basidiomycota</taxon>
        <taxon>Pucciniomycotina</taxon>
        <taxon>Pucciniomycetes</taxon>
        <taxon>Pucciniales</taxon>
        <taxon>Pucciniaceae</taxon>
        <taxon>Puccinia</taxon>
    </lineage>
</organism>
<evidence type="ECO:0000256" key="1">
    <source>
        <dbReference type="SAM" id="MobiDB-lite"/>
    </source>
</evidence>
<gene>
    <name evidence="2" type="ORF">PSTG_17316</name>
</gene>
<reference evidence="3" key="1">
    <citation type="submission" date="2014-03" db="EMBL/GenBank/DDBJ databases">
        <title>The Genome Sequence of Puccinia striiformis f. sp. tritici PST-78.</title>
        <authorList>
            <consortium name="The Broad Institute Genome Sequencing Platform"/>
            <person name="Cuomo C."/>
            <person name="Hulbert S."/>
            <person name="Chen X."/>
            <person name="Walker B."/>
            <person name="Young S.K."/>
            <person name="Zeng Q."/>
            <person name="Gargeya S."/>
            <person name="Fitzgerald M."/>
            <person name="Haas B."/>
            <person name="Abouelleil A."/>
            <person name="Alvarado L."/>
            <person name="Arachchi H.M."/>
            <person name="Berlin A.M."/>
            <person name="Chapman S.B."/>
            <person name="Goldberg J."/>
            <person name="Griggs A."/>
            <person name="Gujja S."/>
            <person name="Hansen M."/>
            <person name="Howarth C."/>
            <person name="Imamovic A."/>
            <person name="Larimer J."/>
            <person name="McCowan C."/>
            <person name="Montmayeur A."/>
            <person name="Murphy C."/>
            <person name="Neiman D."/>
            <person name="Pearson M."/>
            <person name="Priest M."/>
            <person name="Roberts A."/>
            <person name="Saif S."/>
            <person name="Shea T."/>
            <person name="Sisk P."/>
            <person name="Sykes S."/>
            <person name="Wortman J."/>
            <person name="Nusbaum C."/>
            <person name="Birren B."/>
        </authorList>
    </citation>
    <scope>NUCLEOTIDE SEQUENCE [LARGE SCALE GENOMIC DNA]</scope>
    <source>
        <strain evidence="3">race PST-78</strain>
    </source>
</reference>
<comment type="caution">
    <text evidence="2">The sequence shown here is derived from an EMBL/GenBank/DDBJ whole genome shotgun (WGS) entry which is preliminary data.</text>
</comment>
<keyword evidence="3" id="KW-1185">Reference proteome</keyword>
<evidence type="ECO:0000313" key="2">
    <source>
        <dbReference type="EMBL" id="KNE89226.1"/>
    </source>
</evidence>
<dbReference type="AlphaFoldDB" id="A0A0L0UQN0"/>
<accession>A0A0L0UQN0</accession>
<protein>
    <submittedName>
        <fullName evidence="2">Uncharacterized protein</fullName>
    </submittedName>
</protein>
<dbReference type="Proteomes" id="UP000054564">
    <property type="component" value="Unassembled WGS sequence"/>
</dbReference>
<dbReference type="EMBL" id="AJIL01000440">
    <property type="protein sequence ID" value="KNE89226.1"/>
    <property type="molecule type" value="Genomic_DNA"/>
</dbReference>
<evidence type="ECO:0000313" key="3">
    <source>
        <dbReference type="Proteomes" id="UP000054564"/>
    </source>
</evidence>
<sequence>MAEIQKSEMAGSADSSNTLGNEDSPEQIKHYEDLVADELGRVHDTYLVLWEGILNRPDPLVIFNQVDLRNDLTNQIKSKRLLTLKRQVQSFSNALITQTTSEKPVPKLKRVLKIVAKLDVTLGKIKFAIACINPGLDPSEVRHDHEYKNVKQAMSCRLALTTYVVSGLVCDLLANSRRLIQESGHLFNTFHTKRTELLSIAENCSDGIEVALIFMHKSELNLVQDALETNIDKIDKSLVQFLIFLHSQPPLSEEERILIGRDPSIREDSLSKSTVSIIVILKLSRLLLSKIFKLSTDKQNFQMISNLSSREFDLFINLITNYSETIQRFVNLLTGNVEEDQFDDVSIMQKSLAYTATISQVILDMVEHIFVPHTLTIDQASFKLYYKAAFYQWNSAHQAVTCMFSRALGYAAF</sequence>